<dbReference type="AlphaFoldDB" id="A0AAV5TAJ1"/>
<accession>A0AAV5TAJ1</accession>
<evidence type="ECO:0000313" key="7">
    <source>
        <dbReference type="Proteomes" id="UP001432027"/>
    </source>
</evidence>
<evidence type="ECO:0000313" key="6">
    <source>
        <dbReference type="EMBL" id="GMS92585.1"/>
    </source>
</evidence>
<protein>
    <recommendedName>
        <fullName evidence="8">G protein-coupled receptor</fullName>
    </recommendedName>
</protein>
<dbReference type="PANTHER" id="PTHR23360">
    <property type="entry name" value="G-PROTEIN COUPLED RECEPTORS FAMILY 1 PROFILE DOMAIN-CONTAINING PROTEIN-RELATED"/>
    <property type="match status" value="1"/>
</dbReference>
<name>A0AAV5TAJ1_9BILA</name>
<evidence type="ECO:0000256" key="5">
    <source>
        <dbReference type="SAM" id="Phobius"/>
    </source>
</evidence>
<dbReference type="PANTHER" id="PTHR23360:SF5">
    <property type="entry name" value="G-PROTEIN COUPLED RECEPTORS FAMILY 1 PROFILE DOMAIN-CONTAINING PROTEIN"/>
    <property type="match status" value="1"/>
</dbReference>
<comment type="subcellular location">
    <subcellularLocation>
        <location evidence="1">Membrane</location>
    </subcellularLocation>
</comment>
<feature type="non-terminal residue" evidence="6">
    <location>
        <position position="186"/>
    </location>
</feature>
<dbReference type="InterPro" id="IPR047130">
    <property type="entry name" value="7TM_GPCR_Srsx_nematod"/>
</dbReference>
<feature type="transmembrane region" description="Helical" evidence="5">
    <location>
        <begin position="126"/>
        <end position="151"/>
    </location>
</feature>
<proteinExistence type="predicted"/>
<dbReference type="Gene3D" id="1.20.1070.10">
    <property type="entry name" value="Rhodopsin 7-helix transmembrane proteins"/>
    <property type="match status" value="1"/>
</dbReference>
<evidence type="ECO:0000256" key="1">
    <source>
        <dbReference type="ARBA" id="ARBA00004370"/>
    </source>
</evidence>
<reference evidence="6" key="1">
    <citation type="submission" date="2023-10" db="EMBL/GenBank/DDBJ databases">
        <title>Genome assembly of Pristionchus species.</title>
        <authorList>
            <person name="Yoshida K."/>
            <person name="Sommer R.J."/>
        </authorList>
    </citation>
    <scope>NUCLEOTIDE SEQUENCE</scope>
    <source>
        <strain evidence="6">RS0144</strain>
    </source>
</reference>
<keyword evidence="4 5" id="KW-0472">Membrane</keyword>
<gene>
    <name evidence="6" type="ORF">PENTCL1PPCAC_14760</name>
</gene>
<dbReference type="GO" id="GO:0016020">
    <property type="term" value="C:membrane"/>
    <property type="evidence" value="ECO:0007669"/>
    <property type="project" value="UniProtKB-SubCell"/>
</dbReference>
<sequence length="186" mass="21342">NSQHFLIIKFLPEMGIAIGCTGILCVGIDRMISVIFSLRYRALNTHLYHLFLAFLIIGFCSFQVFLMVAFYRKRQVVCQVMSSFPDAGQFWFTNGNLLINVLCIMVYSITWIALRSQPDSTIKKHVIKSLFIVAAVDLSGFFITPGLFLLFDYLSLNAQQKFAWTYFCTIFIHIALSVKLLIYYST</sequence>
<dbReference type="Proteomes" id="UP001432027">
    <property type="component" value="Unassembled WGS sequence"/>
</dbReference>
<feature type="transmembrane region" description="Helical" evidence="5">
    <location>
        <begin position="16"/>
        <end position="38"/>
    </location>
</feature>
<feature type="non-terminal residue" evidence="6">
    <location>
        <position position="1"/>
    </location>
</feature>
<feature type="transmembrane region" description="Helical" evidence="5">
    <location>
        <begin position="50"/>
        <end position="71"/>
    </location>
</feature>
<keyword evidence="3 5" id="KW-1133">Transmembrane helix</keyword>
<dbReference type="InterPro" id="IPR000276">
    <property type="entry name" value="GPCR_Rhodpsn"/>
</dbReference>
<evidence type="ECO:0000256" key="2">
    <source>
        <dbReference type="ARBA" id="ARBA00022692"/>
    </source>
</evidence>
<dbReference type="GO" id="GO:0004930">
    <property type="term" value="F:G protein-coupled receptor activity"/>
    <property type="evidence" value="ECO:0007669"/>
    <property type="project" value="InterPro"/>
</dbReference>
<evidence type="ECO:0008006" key="8">
    <source>
        <dbReference type="Google" id="ProtNLM"/>
    </source>
</evidence>
<keyword evidence="2 5" id="KW-0812">Transmembrane</keyword>
<evidence type="ECO:0000256" key="3">
    <source>
        <dbReference type="ARBA" id="ARBA00022989"/>
    </source>
</evidence>
<dbReference type="EMBL" id="BTSX01000004">
    <property type="protein sequence ID" value="GMS92585.1"/>
    <property type="molecule type" value="Genomic_DNA"/>
</dbReference>
<feature type="transmembrane region" description="Helical" evidence="5">
    <location>
        <begin position="91"/>
        <end position="114"/>
    </location>
</feature>
<feature type="transmembrane region" description="Helical" evidence="5">
    <location>
        <begin position="163"/>
        <end position="184"/>
    </location>
</feature>
<keyword evidence="7" id="KW-1185">Reference proteome</keyword>
<dbReference type="InterPro" id="IPR019424">
    <property type="entry name" value="7TM_GPCR_Srsx"/>
</dbReference>
<organism evidence="6 7">
    <name type="scientific">Pristionchus entomophagus</name>
    <dbReference type="NCBI Taxonomy" id="358040"/>
    <lineage>
        <taxon>Eukaryota</taxon>
        <taxon>Metazoa</taxon>
        <taxon>Ecdysozoa</taxon>
        <taxon>Nematoda</taxon>
        <taxon>Chromadorea</taxon>
        <taxon>Rhabditida</taxon>
        <taxon>Rhabditina</taxon>
        <taxon>Diplogasteromorpha</taxon>
        <taxon>Diplogasteroidea</taxon>
        <taxon>Neodiplogasteridae</taxon>
        <taxon>Pristionchus</taxon>
    </lineage>
</organism>
<comment type="caution">
    <text evidence="6">The sequence shown here is derived from an EMBL/GenBank/DDBJ whole genome shotgun (WGS) entry which is preliminary data.</text>
</comment>
<evidence type="ECO:0000256" key="4">
    <source>
        <dbReference type="ARBA" id="ARBA00023136"/>
    </source>
</evidence>
<dbReference type="Pfam" id="PF10320">
    <property type="entry name" value="7TM_GPCR_Srsx"/>
    <property type="match status" value="1"/>
</dbReference>
<dbReference type="SMART" id="SM01381">
    <property type="entry name" value="7TM_GPCR_Srsx"/>
    <property type="match status" value="1"/>
</dbReference>